<protein>
    <submittedName>
        <fullName evidence="4">44187_t:CDS:1</fullName>
    </submittedName>
</protein>
<keyword evidence="1 2" id="KW-0175">Coiled coil</keyword>
<comment type="caution">
    <text evidence="4">The sequence shown here is derived from an EMBL/GenBank/DDBJ whole genome shotgun (WGS) entry which is preliminary data.</text>
</comment>
<evidence type="ECO:0000256" key="1">
    <source>
        <dbReference type="ARBA" id="ARBA00023054"/>
    </source>
</evidence>
<proteinExistence type="predicted"/>
<keyword evidence="5" id="KW-1185">Reference proteome</keyword>
<dbReference type="InterPro" id="IPR051149">
    <property type="entry name" value="Spindly/BICDR_Dynein_Adapter"/>
</dbReference>
<feature type="region of interest" description="Disordered" evidence="3">
    <location>
        <begin position="96"/>
        <end position="152"/>
    </location>
</feature>
<organism evidence="4 5">
    <name type="scientific">Gigaspora margarita</name>
    <dbReference type="NCBI Taxonomy" id="4874"/>
    <lineage>
        <taxon>Eukaryota</taxon>
        <taxon>Fungi</taxon>
        <taxon>Fungi incertae sedis</taxon>
        <taxon>Mucoromycota</taxon>
        <taxon>Glomeromycotina</taxon>
        <taxon>Glomeromycetes</taxon>
        <taxon>Diversisporales</taxon>
        <taxon>Gigasporaceae</taxon>
        <taxon>Gigaspora</taxon>
    </lineage>
</organism>
<sequence>MIPPSQLALRLNCSMASPASPSSPTIMRMKTYAELTASLKEVYNLVKEKDSDLTLAAEIGKSLLENNIALKAKYEELVIEYQQLQRKEQSKATFALQGEKPNAAQIAPPSNSVIESDFEDSDTDLHPITSSFEASPQLQYEKPDKLRNRKKSDNTISYQEEVERTNQLLQSQLDKLVKENQLLQSQLDKLVKENSENDRVNKTKIQKLESDLQHYQEIYSSASHQLEVLEQENERLMQKQKSEF</sequence>
<reference evidence="4 5" key="1">
    <citation type="submission" date="2021-06" db="EMBL/GenBank/DDBJ databases">
        <authorList>
            <person name="Kallberg Y."/>
            <person name="Tangrot J."/>
            <person name="Rosling A."/>
        </authorList>
    </citation>
    <scope>NUCLEOTIDE SEQUENCE [LARGE SCALE GENOMIC DNA]</scope>
    <source>
        <strain evidence="4 5">120-4 pot B 10/14</strain>
    </source>
</reference>
<accession>A0ABN7UKM8</accession>
<evidence type="ECO:0000313" key="4">
    <source>
        <dbReference type="EMBL" id="CAG8620495.1"/>
    </source>
</evidence>
<evidence type="ECO:0000313" key="5">
    <source>
        <dbReference type="Proteomes" id="UP000789901"/>
    </source>
</evidence>
<dbReference type="Proteomes" id="UP000789901">
    <property type="component" value="Unassembled WGS sequence"/>
</dbReference>
<feature type="compositionally biased region" description="Polar residues" evidence="3">
    <location>
        <begin position="128"/>
        <end position="138"/>
    </location>
</feature>
<feature type="coiled-coil region" evidence="2">
    <location>
        <begin position="159"/>
        <end position="239"/>
    </location>
</feature>
<dbReference type="PANTHER" id="PTHR32123:SF9">
    <property type="entry name" value="PROTEIN SPINDLY"/>
    <property type="match status" value="1"/>
</dbReference>
<dbReference type="PANTHER" id="PTHR32123">
    <property type="entry name" value="BICD FAMILY-LIKE CARGO ADAPTER"/>
    <property type="match status" value="1"/>
</dbReference>
<evidence type="ECO:0000256" key="3">
    <source>
        <dbReference type="SAM" id="MobiDB-lite"/>
    </source>
</evidence>
<evidence type="ECO:0000256" key="2">
    <source>
        <dbReference type="SAM" id="Coils"/>
    </source>
</evidence>
<name>A0ABN7UKM8_GIGMA</name>
<dbReference type="EMBL" id="CAJVQB010003879">
    <property type="protein sequence ID" value="CAG8620495.1"/>
    <property type="molecule type" value="Genomic_DNA"/>
</dbReference>
<gene>
    <name evidence="4" type="ORF">GMARGA_LOCUS7815</name>
</gene>